<feature type="region of interest" description="Disordered" evidence="1">
    <location>
        <begin position="37"/>
        <end position="75"/>
    </location>
</feature>
<accession>A0AAV7SRF7</accession>
<name>A0AAV7SRF7_PLEWA</name>
<reference evidence="2" key="1">
    <citation type="journal article" date="2022" name="bioRxiv">
        <title>Sequencing and chromosome-scale assembly of the giantPleurodeles waltlgenome.</title>
        <authorList>
            <person name="Brown T."/>
            <person name="Elewa A."/>
            <person name="Iarovenko S."/>
            <person name="Subramanian E."/>
            <person name="Araus A.J."/>
            <person name="Petzold A."/>
            <person name="Susuki M."/>
            <person name="Suzuki K.-i.T."/>
            <person name="Hayashi T."/>
            <person name="Toyoda A."/>
            <person name="Oliveira C."/>
            <person name="Osipova E."/>
            <person name="Leigh N.D."/>
            <person name="Simon A."/>
            <person name="Yun M.H."/>
        </authorList>
    </citation>
    <scope>NUCLEOTIDE SEQUENCE</scope>
    <source>
        <strain evidence="2">20211129_DDA</strain>
        <tissue evidence="2">Liver</tissue>
    </source>
</reference>
<protein>
    <submittedName>
        <fullName evidence="2">Uncharacterized protein</fullName>
    </submittedName>
</protein>
<feature type="compositionally biased region" description="Polar residues" evidence="1">
    <location>
        <begin position="370"/>
        <end position="384"/>
    </location>
</feature>
<feature type="region of interest" description="Disordered" evidence="1">
    <location>
        <begin position="106"/>
        <end position="147"/>
    </location>
</feature>
<evidence type="ECO:0000313" key="2">
    <source>
        <dbReference type="EMBL" id="KAJ1166679.1"/>
    </source>
</evidence>
<evidence type="ECO:0000256" key="1">
    <source>
        <dbReference type="SAM" id="MobiDB-lite"/>
    </source>
</evidence>
<dbReference type="EMBL" id="JANPWB010000008">
    <property type="protein sequence ID" value="KAJ1166679.1"/>
    <property type="molecule type" value="Genomic_DNA"/>
</dbReference>
<organism evidence="2 3">
    <name type="scientific">Pleurodeles waltl</name>
    <name type="common">Iberian ribbed newt</name>
    <dbReference type="NCBI Taxonomy" id="8319"/>
    <lineage>
        <taxon>Eukaryota</taxon>
        <taxon>Metazoa</taxon>
        <taxon>Chordata</taxon>
        <taxon>Craniata</taxon>
        <taxon>Vertebrata</taxon>
        <taxon>Euteleostomi</taxon>
        <taxon>Amphibia</taxon>
        <taxon>Batrachia</taxon>
        <taxon>Caudata</taxon>
        <taxon>Salamandroidea</taxon>
        <taxon>Salamandridae</taxon>
        <taxon>Pleurodelinae</taxon>
        <taxon>Pleurodeles</taxon>
    </lineage>
</organism>
<gene>
    <name evidence="2" type="ORF">NDU88_007076</name>
</gene>
<sequence length="431" mass="45254">MGVFNLLSDPIGLICGLPDRLPVYASLVPIKLSRRVRPSQSLPGGLPSADLSGRVVAPPGNNQGSSTPLPQQAARSLSLTLRHSLASTPHLCPTLLALRNSGPALSGPPGRLPSTGLGSLVVSPPEATRGVPRRSKQHVASASPGVTHRRPALLTSAQRCLCFITLVRPGQGLPGRLPSTGLGGRVVAPPEATRGVPRCSKQHIASASPGVTHRRPALITSAQRCSCFVTLVRPSRGLPGRLPSTSLGSRVVAPPGITRGVPCPSRIKQHVASALAALGVTHCHPALLFSAQRCSRFITPGWPSPGPHARRVQVTRIPHFSSSIRPGGLGGQPGSALSRSYPRLQEDAEFYWVPPASLRRFWQPGRRSPGSRQGSPASHLQQATRSLQLTRGHPPGSGSPRLCPTLLTLRNPGPAQLRNTFVLGPGRMGSS</sequence>
<feature type="compositionally biased region" description="Polar residues" evidence="1">
    <location>
        <begin position="60"/>
        <end position="75"/>
    </location>
</feature>
<evidence type="ECO:0000313" key="3">
    <source>
        <dbReference type="Proteomes" id="UP001066276"/>
    </source>
</evidence>
<keyword evidence="3" id="KW-1185">Reference proteome</keyword>
<comment type="caution">
    <text evidence="2">The sequence shown here is derived from an EMBL/GenBank/DDBJ whole genome shotgun (WGS) entry which is preliminary data.</text>
</comment>
<dbReference type="Proteomes" id="UP001066276">
    <property type="component" value="Chromosome 4_2"/>
</dbReference>
<feature type="region of interest" description="Disordered" evidence="1">
    <location>
        <begin position="320"/>
        <end position="339"/>
    </location>
</feature>
<feature type="region of interest" description="Disordered" evidence="1">
    <location>
        <begin position="363"/>
        <end position="384"/>
    </location>
</feature>
<dbReference type="AlphaFoldDB" id="A0AAV7SRF7"/>
<proteinExistence type="predicted"/>